<evidence type="ECO:0000256" key="5">
    <source>
        <dbReference type="ARBA" id="ARBA00022577"/>
    </source>
</evidence>
<keyword evidence="4 9" id="KW-0929">Antimicrobial</keyword>
<evidence type="ECO:0000313" key="10">
    <source>
        <dbReference type="EMBL" id="KYP62295.1"/>
    </source>
</evidence>
<evidence type="ECO:0000313" key="11">
    <source>
        <dbReference type="Proteomes" id="UP000075243"/>
    </source>
</evidence>
<evidence type="ECO:0000256" key="6">
    <source>
        <dbReference type="ARBA" id="ARBA00022729"/>
    </source>
</evidence>
<keyword evidence="11" id="KW-1185">Reference proteome</keyword>
<proteinExistence type="inferred from homology"/>
<comment type="subcellular location">
    <subcellularLocation>
        <location evidence="1 9">Secreted</location>
    </subcellularLocation>
</comment>
<name>A0A151T5I3_CAJCA</name>
<evidence type="ECO:0000256" key="2">
    <source>
        <dbReference type="ARBA" id="ARBA00006722"/>
    </source>
</evidence>
<comment type="similarity">
    <text evidence="2 9">Belongs to the DEFL family.</text>
</comment>
<feature type="signal peptide" evidence="9">
    <location>
        <begin position="1"/>
        <end position="26"/>
    </location>
</feature>
<evidence type="ECO:0000256" key="9">
    <source>
        <dbReference type="RuleBase" id="RU367109"/>
    </source>
</evidence>
<dbReference type="EMBL" id="CM003610">
    <property type="protein sequence ID" value="KYP62295.1"/>
    <property type="molecule type" value="Genomic_DNA"/>
</dbReference>
<dbReference type="PANTHER" id="PTHR36788:SF2">
    <property type="entry name" value="DEFENSIN-LIKE PROTEIN 183"/>
    <property type="match status" value="1"/>
</dbReference>
<dbReference type="AlphaFoldDB" id="A0A151T5I3"/>
<keyword evidence="6 9" id="KW-0732">Signal</keyword>
<keyword evidence="3 9" id="KW-0964">Secreted</keyword>
<sequence length="127" mass="13720">MNQVSNFSVIFIILALIITGQIKVEGRTCSRTLGECTSSFYCDKRCTAQHSGGVGVCYSNVCYCDYPCGPIIPHPRKTCKDTLGTCDFKCDNVCCNSRCEGKYGSEGIGECQTVGSSNLCTCEYVCG</sequence>
<dbReference type="Proteomes" id="UP000075243">
    <property type="component" value="Chromosome 8"/>
</dbReference>
<protein>
    <recommendedName>
        <fullName evidence="9">Defensin-like protein</fullName>
    </recommendedName>
</protein>
<dbReference type="InterPro" id="IPR039641">
    <property type="entry name" value="LCR"/>
</dbReference>
<keyword evidence="8" id="KW-1015">Disulfide bond</keyword>
<organism evidence="10 11">
    <name type="scientific">Cajanus cajan</name>
    <name type="common">Pigeon pea</name>
    <name type="synonym">Cajanus indicus</name>
    <dbReference type="NCBI Taxonomy" id="3821"/>
    <lineage>
        <taxon>Eukaryota</taxon>
        <taxon>Viridiplantae</taxon>
        <taxon>Streptophyta</taxon>
        <taxon>Embryophyta</taxon>
        <taxon>Tracheophyta</taxon>
        <taxon>Spermatophyta</taxon>
        <taxon>Magnoliopsida</taxon>
        <taxon>eudicotyledons</taxon>
        <taxon>Gunneridae</taxon>
        <taxon>Pentapetalae</taxon>
        <taxon>rosids</taxon>
        <taxon>fabids</taxon>
        <taxon>Fabales</taxon>
        <taxon>Fabaceae</taxon>
        <taxon>Papilionoideae</taxon>
        <taxon>50 kb inversion clade</taxon>
        <taxon>NPAAA clade</taxon>
        <taxon>indigoferoid/millettioid clade</taxon>
        <taxon>Phaseoleae</taxon>
        <taxon>Cajanus</taxon>
    </lineage>
</organism>
<gene>
    <name evidence="10" type="ORF">KK1_016822</name>
</gene>
<feature type="chain" id="PRO_5027146866" description="Defensin-like protein" evidence="9">
    <location>
        <begin position="27"/>
        <end position="127"/>
    </location>
</feature>
<accession>A0A151T5I3</accession>
<evidence type="ECO:0000256" key="8">
    <source>
        <dbReference type="ARBA" id="ARBA00023157"/>
    </source>
</evidence>
<evidence type="ECO:0000256" key="7">
    <source>
        <dbReference type="ARBA" id="ARBA00022821"/>
    </source>
</evidence>
<dbReference type="GO" id="GO:0031640">
    <property type="term" value="P:killing of cells of another organism"/>
    <property type="evidence" value="ECO:0007669"/>
    <property type="project" value="UniProtKB-UniRule"/>
</dbReference>
<dbReference type="Gramene" id="C.cajan_16345.t">
    <property type="protein sequence ID" value="C.cajan_16345.t"/>
    <property type="gene ID" value="C.cajan_16345"/>
</dbReference>
<dbReference type="PANTHER" id="PTHR36788">
    <property type="entry name" value="DEFENSIN-LIKE PROTEIN 183"/>
    <property type="match status" value="1"/>
</dbReference>
<keyword evidence="5 9" id="KW-0295">Fungicide</keyword>
<keyword evidence="7 9" id="KW-0611">Plant defense</keyword>
<evidence type="ECO:0000256" key="3">
    <source>
        <dbReference type="ARBA" id="ARBA00022525"/>
    </source>
</evidence>
<reference evidence="10 11" key="1">
    <citation type="journal article" date="2012" name="Nat. Biotechnol.">
        <title>Draft genome sequence of pigeonpea (Cajanus cajan), an orphan legume crop of resource-poor farmers.</title>
        <authorList>
            <person name="Varshney R.K."/>
            <person name="Chen W."/>
            <person name="Li Y."/>
            <person name="Bharti A.K."/>
            <person name="Saxena R.K."/>
            <person name="Schlueter J.A."/>
            <person name="Donoghue M.T."/>
            <person name="Azam S."/>
            <person name="Fan G."/>
            <person name="Whaley A.M."/>
            <person name="Farmer A.D."/>
            <person name="Sheridan J."/>
            <person name="Iwata A."/>
            <person name="Tuteja R."/>
            <person name="Penmetsa R.V."/>
            <person name="Wu W."/>
            <person name="Upadhyaya H.D."/>
            <person name="Yang S.P."/>
            <person name="Shah T."/>
            <person name="Saxena K.B."/>
            <person name="Michael T."/>
            <person name="McCombie W.R."/>
            <person name="Yang B."/>
            <person name="Zhang G."/>
            <person name="Yang H."/>
            <person name="Wang J."/>
            <person name="Spillane C."/>
            <person name="Cook D.R."/>
            <person name="May G.D."/>
            <person name="Xu X."/>
            <person name="Jackson S.A."/>
        </authorList>
    </citation>
    <scope>NUCLEOTIDE SEQUENCE [LARGE SCALE GENOMIC DNA]</scope>
    <source>
        <strain evidence="11">cv. Asha</strain>
    </source>
</reference>
<dbReference type="OMA" id="RADICVD"/>
<evidence type="ECO:0000256" key="1">
    <source>
        <dbReference type="ARBA" id="ARBA00004613"/>
    </source>
</evidence>
<evidence type="ECO:0000256" key="4">
    <source>
        <dbReference type="ARBA" id="ARBA00022529"/>
    </source>
</evidence>
<dbReference type="GO" id="GO:0005576">
    <property type="term" value="C:extracellular region"/>
    <property type="evidence" value="ECO:0007669"/>
    <property type="project" value="UniProtKB-SubCell"/>
</dbReference>
<dbReference type="GO" id="GO:0050832">
    <property type="term" value="P:defense response to fungus"/>
    <property type="evidence" value="ECO:0007669"/>
    <property type="project" value="UniProtKB-UniRule"/>
</dbReference>